<proteinExistence type="predicted"/>
<reference evidence="2" key="1">
    <citation type="submission" date="2020-12" db="EMBL/GenBank/DDBJ databases">
        <title>Genomic characterization of non-nitrogen-fixing Frankia strains.</title>
        <authorList>
            <person name="Carlos-Shanley C."/>
            <person name="Guerra T."/>
            <person name="Hahn D."/>
        </authorList>
    </citation>
    <scope>NUCLEOTIDE SEQUENCE</scope>
    <source>
        <strain evidence="2">CN6</strain>
    </source>
</reference>
<evidence type="ECO:0000313" key="2">
    <source>
        <dbReference type="EMBL" id="MBL7631318.1"/>
    </source>
</evidence>
<comment type="caution">
    <text evidence="2">The sequence shown here is derived from an EMBL/GenBank/DDBJ whole genome shotgun (WGS) entry which is preliminary data.</text>
</comment>
<dbReference type="RefSeq" id="WP_203004403.1">
    <property type="nucleotide sequence ID" value="NZ_JADWYU010000212.1"/>
</dbReference>
<dbReference type="Proteomes" id="UP000604475">
    <property type="component" value="Unassembled WGS sequence"/>
</dbReference>
<protein>
    <submittedName>
        <fullName evidence="2">Phage holin family protein</fullName>
    </submittedName>
</protein>
<keyword evidence="1" id="KW-0472">Membrane</keyword>
<gene>
    <name evidence="2" type="ORF">I7412_29990</name>
</gene>
<accession>A0A937URN6</accession>
<organism evidence="2 3">
    <name type="scientific">Frankia nepalensis</name>
    <dbReference type="NCBI Taxonomy" id="1836974"/>
    <lineage>
        <taxon>Bacteria</taxon>
        <taxon>Bacillati</taxon>
        <taxon>Actinomycetota</taxon>
        <taxon>Actinomycetes</taxon>
        <taxon>Frankiales</taxon>
        <taxon>Frankiaceae</taxon>
        <taxon>Frankia</taxon>
    </lineage>
</organism>
<dbReference type="AlphaFoldDB" id="A0A937URN6"/>
<evidence type="ECO:0000313" key="3">
    <source>
        <dbReference type="Proteomes" id="UP000604475"/>
    </source>
</evidence>
<feature type="transmembrane region" description="Helical" evidence="1">
    <location>
        <begin position="51"/>
        <end position="78"/>
    </location>
</feature>
<dbReference type="InterPro" id="IPR009937">
    <property type="entry name" value="Phage_holin_3_6"/>
</dbReference>
<sequence>MAIGTTGAPTSARNASVGWLVRRLSGEVRRLVRDEKALAGAEMKRKGAKAVAGGGLFGGAAAVGLFGVGVLIACAVLGLATVLAAWLAALIVAVALLAVAGALALAGRRKFSAATPPLPTDVIDSVKQDIHTIAEARQR</sequence>
<feature type="transmembrane region" description="Helical" evidence="1">
    <location>
        <begin position="84"/>
        <end position="106"/>
    </location>
</feature>
<keyword evidence="3" id="KW-1185">Reference proteome</keyword>
<keyword evidence="1" id="KW-0812">Transmembrane</keyword>
<name>A0A937URN6_9ACTN</name>
<dbReference type="Pfam" id="PF07332">
    <property type="entry name" value="Phage_holin_3_6"/>
    <property type="match status" value="1"/>
</dbReference>
<keyword evidence="1" id="KW-1133">Transmembrane helix</keyword>
<evidence type="ECO:0000256" key="1">
    <source>
        <dbReference type="SAM" id="Phobius"/>
    </source>
</evidence>
<dbReference type="EMBL" id="JAEACQ010000266">
    <property type="protein sequence ID" value="MBL7631318.1"/>
    <property type="molecule type" value="Genomic_DNA"/>
</dbReference>